<dbReference type="GO" id="GO:0030288">
    <property type="term" value="C:outer membrane-bounded periplasmic space"/>
    <property type="evidence" value="ECO:0007669"/>
    <property type="project" value="TreeGrafter"/>
</dbReference>
<dbReference type="Proteomes" id="UP000262583">
    <property type="component" value="Chromosome"/>
</dbReference>
<dbReference type="Gene3D" id="3.40.630.40">
    <property type="entry name" value="Zn-dependent exopeptidases"/>
    <property type="match status" value="1"/>
</dbReference>
<dbReference type="SUPFAM" id="SSF53187">
    <property type="entry name" value="Zn-dependent exopeptidases"/>
    <property type="match status" value="1"/>
</dbReference>
<name>A0A2Z4Y1S1_SUMC1</name>
<feature type="signal peptide" evidence="2">
    <location>
        <begin position="1"/>
        <end position="19"/>
    </location>
</feature>
<dbReference type="GO" id="GO:0008745">
    <property type="term" value="F:N-acetylmuramoyl-L-alanine amidase activity"/>
    <property type="evidence" value="ECO:0007669"/>
    <property type="project" value="InterPro"/>
</dbReference>
<dbReference type="InterPro" id="IPR033803">
    <property type="entry name" value="CBD-like_Golvesin-Xly"/>
</dbReference>
<proteinExistence type="predicted"/>
<dbReference type="SMART" id="SM00646">
    <property type="entry name" value="Ami_3"/>
    <property type="match status" value="1"/>
</dbReference>
<dbReference type="Pfam" id="PF01520">
    <property type="entry name" value="Amidase_3"/>
    <property type="match status" value="1"/>
</dbReference>
<evidence type="ECO:0000256" key="2">
    <source>
        <dbReference type="SAM" id="SignalP"/>
    </source>
</evidence>
<protein>
    <submittedName>
        <fullName evidence="4">N-acetylmuramoyl-L-alanine amidase</fullName>
    </submittedName>
</protein>
<keyword evidence="1" id="KW-0378">Hydrolase</keyword>
<dbReference type="Pfam" id="PF25275">
    <property type="entry name" value="Golvesin_C"/>
    <property type="match status" value="1"/>
</dbReference>
<dbReference type="CDD" id="cd02696">
    <property type="entry name" value="MurNAc-LAA"/>
    <property type="match status" value="1"/>
</dbReference>
<dbReference type="AlphaFoldDB" id="A0A2Z4Y1S1"/>
<evidence type="ECO:0000313" key="4">
    <source>
        <dbReference type="EMBL" id="AXA35050.1"/>
    </source>
</evidence>
<dbReference type="KEGG" id="schv:BRCON_0273"/>
<dbReference type="PANTHER" id="PTHR30404">
    <property type="entry name" value="N-ACETYLMURAMOYL-L-ALANINE AMIDASE"/>
    <property type="match status" value="1"/>
</dbReference>
<evidence type="ECO:0000259" key="3">
    <source>
        <dbReference type="SMART" id="SM00646"/>
    </source>
</evidence>
<feature type="chain" id="PRO_5016319091" evidence="2">
    <location>
        <begin position="20"/>
        <end position="344"/>
    </location>
</feature>
<dbReference type="GO" id="GO:0009253">
    <property type="term" value="P:peptidoglycan catabolic process"/>
    <property type="evidence" value="ECO:0007669"/>
    <property type="project" value="InterPro"/>
</dbReference>
<dbReference type="EMBL" id="CP030759">
    <property type="protein sequence ID" value="AXA35050.1"/>
    <property type="molecule type" value="Genomic_DNA"/>
</dbReference>
<sequence length="344" mass="36882">MRLYTTLAVLVAATSLSWAQTAKVCIDPGHGGSDSGAVGNGQQEKTNVLNTGLKFKAWLDKDTQDPNGGGSWNVIMTRSTDVYVSLQGRCDIANNNGANRFMSIHNNAASDTSANGTETFSYSSTGTAADLRNKIQDRMIQAWNRTNRGVKTASFYVLVYTNMPATLSELAFITNAGDAVYTGSSSWQDVAGKAHMFALQNHYGLTAYTPVTAQNYIVDNGTSGFSASSNWWTSTSTAGYYGTNYHVRGTAAVSDPAQWTANLAASGNYQIYAWWTAGTNRAPSAPYILPNGTTVNVNQQANGGQWNLLGTVNLSAGNQTTKLSCWTTSGYYVIADAIKYYGPQ</sequence>
<reference evidence="4 5" key="1">
    <citation type="submission" date="2018-05" db="EMBL/GenBank/DDBJ databases">
        <title>A metagenomic window into the 2 km-deep terrestrial subsurface aquifer revealed taxonomically and functionally diverse microbial community comprising novel uncultured bacterial lineages.</title>
        <authorList>
            <person name="Kadnikov V.V."/>
            <person name="Mardanov A.V."/>
            <person name="Beletsky A.V."/>
            <person name="Banks D."/>
            <person name="Pimenov N.V."/>
            <person name="Frank Y.A."/>
            <person name="Karnachuk O.V."/>
            <person name="Ravin N.V."/>
        </authorList>
    </citation>
    <scope>NUCLEOTIDE SEQUENCE [LARGE SCALE GENOMIC DNA]</scope>
    <source>
        <strain evidence="4">BY</strain>
    </source>
</reference>
<feature type="domain" description="MurNAc-LAA" evidence="3">
    <location>
        <begin position="90"/>
        <end position="200"/>
    </location>
</feature>
<evidence type="ECO:0000256" key="1">
    <source>
        <dbReference type="ARBA" id="ARBA00022801"/>
    </source>
</evidence>
<keyword evidence="2" id="KW-0732">Signal</keyword>
<dbReference type="CDD" id="cd14488">
    <property type="entry name" value="CBM6-CBM35-CBM36_like_2"/>
    <property type="match status" value="1"/>
</dbReference>
<dbReference type="InterPro" id="IPR050695">
    <property type="entry name" value="N-acetylmuramoyl_amidase_3"/>
</dbReference>
<evidence type="ECO:0000313" key="5">
    <source>
        <dbReference type="Proteomes" id="UP000262583"/>
    </source>
</evidence>
<gene>
    <name evidence="4" type="ORF">BRCON_0273</name>
</gene>
<accession>A0A2Z4Y1S1</accession>
<organism evidence="4 5">
    <name type="scientific">Sumerlaea chitinivorans</name>
    <dbReference type="NCBI Taxonomy" id="2250252"/>
    <lineage>
        <taxon>Bacteria</taxon>
        <taxon>Candidatus Sumerlaeota</taxon>
        <taxon>Candidatus Sumerlaeia</taxon>
        <taxon>Candidatus Sumerlaeales</taxon>
        <taxon>Candidatus Sumerlaeaceae</taxon>
        <taxon>Candidatus Sumerlaea</taxon>
    </lineage>
</organism>
<dbReference type="PANTHER" id="PTHR30404:SF0">
    <property type="entry name" value="N-ACETYLMURAMOYL-L-ALANINE AMIDASE AMIC"/>
    <property type="match status" value="1"/>
</dbReference>
<dbReference type="Gene3D" id="2.60.120.260">
    <property type="entry name" value="Galactose-binding domain-like"/>
    <property type="match status" value="1"/>
</dbReference>
<dbReference type="InterPro" id="IPR002508">
    <property type="entry name" value="MurNAc-LAA_cat"/>
</dbReference>